<dbReference type="Pfam" id="PF00172">
    <property type="entry name" value="Zn_clus"/>
    <property type="match status" value="1"/>
</dbReference>
<dbReference type="EMBL" id="JAPDFR010000003">
    <property type="protein sequence ID" value="KAK0387801.1"/>
    <property type="molecule type" value="Genomic_DNA"/>
</dbReference>
<accession>A0AA39GIH6</accession>
<evidence type="ECO:0000313" key="4">
    <source>
        <dbReference type="Proteomes" id="UP001175261"/>
    </source>
</evidence>
<keyword evidence="4" id="KW-1185">Reference proteome</keyword>
<dbReference type="PROSITE" id="PS50048">
    <property type="entry name" value="ZN2_CY6_FUNGAL_2"/>
    <property type="match status" value="1"/>
</dbReference>
<dbReference type="Gene3D" id="4.10.240.10">
    <property type="entry name" value="Zn(2)-C6 fungal-type DNA-binding domain"/>
    <property type="match status" value="1"/>
</dbReference>
<dbReference type="SUPFAM" id="SSF57701">
    <property type="entry name" value="Zn2/Cys6 DNA-binding domain"/>
    <property type="match status" value="1"/>
</dbReference>
<dbReference type="Proteomes" id="UP001175261">
    <property type="component" value="Unassembled WGS sequence"/>
</dbReference>
<dbReference type="SMART" id="SM00066">
    <property type="entry name" value="GAL4"/>
    <property type="match status" value="1"/>
</dbReference>
<reference evidence="3" key="1">
    <citation type="submission" date="2022-10" db="EMBL/GenBank/DDBJ databases">
        <title>Determination and structural analysis of whole genome sequence of Sarocladium strictum F4-1.</title>
        <authorList>
            <person name="Hu L."/>
            <person name="Jiang Y."/>
        </authorList>
    </citation>
    <scope>NUCLEOTIDE SEQUENCE</scope>
    <source>
        <strain evidence="3">F4-1</strain>
    </source>
</reference>
<evidence type="ECO:0000259" key="2">
    <source>
        <dbReference type="PROSITE" id="PS50048"/>
    </source>
</evidence>
<dbReference type="AlphaFoldDB" id="A0AA39GIH6"/>
<organism evidence="3 4">
    <name type="scientific">Sarocladium strictum</name>
    <name type="common">Black bundle disease fungus</name>
    <name type="synonym">Acremonium strictum</name>
    <dbReference type="NCBI Taxonomy" id="5046"/>
    <lineage>
        <taxon>Eukaryota</taxon>
        <taxon>Fungi</taxon>
        <taxon>Dikarya</taxon>
        <taxon>Ascomycota</taxon>
        <taxon>Pezizomycotina</taxon>
        <taxon>Sordariomycetes</taxon>
        <taxon>Hypocreomycetidae</taxon>
        <taxon>Hypocreales</taxon>
        <taxon>Sarocladiaceae</taxon>
        <taxon>Sarocladium</taxon>
    </lineage>
</organism>
<proteinExistence type="predicted"/>
<feature type="domain" description="Zn(2)-C6 fungal-type" evidence="2">
    <location>
        <begin position="19"/>
        <end position="49"/>
    </location>
</feature>
<dbReference type="PROSITE" id="PS00463">
    <property type="entry name" value="ZN2_CY6_FUNGAL_1"/>
    <property type="match status" value="1"/>
</dbReference>
<evidence type="ECO:0000256" key="1">
    <source>
        <dbReference type="ARBA" id="ARBA00023242"/>
    </source>
</evidence>
<name>A0AA39GIH6_SARSR</name>
<dbReference type="InterPro" id="IPR036864">
    <property type="entry name" value="Zn2-C6_fun-type_DNA-bd_sf"/>
</dbReference>
<gene>
    <name evidence="3" type="ORF">NLU13_4046</name>
</gene>
<evidence type="ECO:0000313" key="3">
    <source>
        <dbReference type="EMBL" id="KAK0387801.1"/>
    </source>
</evidence>
<dbReference type="GO" id="GO:0008270">
    <property type="term" value="F:zinc ion binding"/>
    <property type="evidence" value="ECO:0007669"/>
    <property type="project" value="InterPro"/>
</dbReference>
<protein>
    <recommendedName>
        <fullName evidence="2">Zn(2)-C6 fungal-type domain-containing protein</fullName>
    </recommendedName>
</protein>
<keyword evidence="1" id="KW-0539">Nucleus</keyword>
<sequence length="431" mass="47032">MATSFSALERRHPPPRQNSCAACTKAKRRCDFATPSCLRCSTRCIPCEYPRHRANTILRQTHYDDPNTPVGDMLQQPGPSATSMGLGVNNGCDGLPIPPDFTSGEIDAIFGGASGCFDPLLTGCADTCARTFPDGPRKGTPASAVQSLTSSSALAPPVVKDLKYVANVVASHLQFAIDTFMKVPRSMVENFCSPWSHHYLYRDNVPRSIRDAQAACALYLAKNDLNAPVIMRSIESYCHDLLSSPCPTSAFENLAYAHALLLYQIIRLFDGDIMARTSANKAIANLEHSALCLLSYVSFEDPLFSTPDLPLDPVGPTKLRTVLFIFFFLQTYRMGSGGALIPCDGKMGLVHSWTVSAYLWRAETPVEFAKAWKEKNHFVVANAQFRKVLDEARADDVDAFGRILLSAVMGADGADGWLAARGGSLRDDLCF</sequence>
<dbReference type="CDD" id="cd00067">
    <property type="entry name" value="GAL4"/>
    <property type="match status" value="1"/>
</dbReference>
<dbReference type="InterPro" id="IPR001138">
    <property type="entry name" value="Zn2Cys6_DnaBD"/>
</dbReference>
<comment type="caution">
    <text evidence="3">The sequence shown here is derived from an EMBL/GenBank/DDBJ whole genome shotgun (WGS) entry which is preliminary data.</text>
</comment>
<dbReference type="GO" id="GO:0000981">
    <property type="term" value="F:DNA-binding transcription factor activity, RNA polymerase II-specific"/>
    <property type="evidence" value="ECO:0007669"/>
    <property type="project" value="InterPro"/>
</dbReference>